<comment type="similarity">
    <text evidence="7">Belongs to the binding-protein-dependent transport system permease family.</text>
</comment>
<organism evidence="9">
    <name type="scientific">Caldilineaceae bacterium SB0662_bin_9</name>
    <dbReference type="NCBI Taxonomy" id="2605258"/>
    <lineage>
        <taxon>Bacteria</taxon>
        <taxon>Bacillati</taxon>
        <taxon>Chloroflexota</taxon>
        <taxon>Caldilineae</taxon>
        <taxon>Caldilineales</taxon>
        <taxon>Caldilineaceae</taxon>
    </lineage>
</organism>
<feature type="transmembrane region" description="Helical" evidence="7">
    <location>
        <begin position="134"/>
        <end position="156"/>
    </location>
</feature>
<dbReference type="InterPro" id="IPR045621">
    <property type="entry name" value="BPD_transp_1_N"/>
</dbReference>
<feature type="transmembrane region" description="Helical" evidence="7">
    <location>
        <begin position="99"/>
        <end position="122"/>
    </location>
</feature>
<dbReference type="EMBL" id="VXPY01000032">
    <property type="protein sequence ID" value="MYD89715.1"/>
    <property type="molecule type" value="Genomic_DNA"/>
</dbReference>
<evidence type="ECO:0000256" key="1">
    <source>
        <dbReference type="ARBA" id="ARBA00004651"/>
    </source>
</evidence>
<gene>
    <name evidence="9" type="ORF">F4Y08_05160</name>
</gene>
<evidence type="ECO:0000256" key="7">
    <source>
        <dbReference type="RuleBase" id="RU363032"/>
    </source>
</evidence>
<dbReference type="PANTHER" id="PTHR43163">
    <property type="entry name" value="DIPEPTIDE TRANSPORT SYSTEM PERMEASE PROTEIN DPPB-RELATED"/>
    <property type="match status" value="1"/>
</dbReference>
<dbReference type="PROSITE" id="PS50928">
    <property type="entry name" value="ABC_TM1"/>
    <property type="match status" value="1"/>
</dbReference>
<keyword evidence="6 7" id="KW-0472">Membrane</keyword>
<dbReference type="Gene3D" id="1.10.3720.10">
    <property type="entry name" value="MetI-like"/>
    <property type="match status" value="1"/>
</dbReference>
<evidence type="ECO:0000256" key="6">
    <source>
        <dbReference type="ARBA" id="ARBA00023136"/>
    </source>
</evidence>
<evidence type="ECO:0000256" key="3">
    <source>
        <dbReference type="ARBA" id="ARBA00022475"/>
    </source>
</evidence>
<feature type="transmembrane region" description="Helical" evidence="7">
    <location>
        <begin position="288"/>
        <end position="314"/>
    </location>
</feature>
<dbReference type="InterPro" id="IPR000515">
    <property type="entry name" value="MetI-like"/>
</dbReference>
<proteinExistence type="inferred from homology"/>
<dbReference type="AlphaFoldDB" id="A0A6B1DSC7"/>
<dbReference type="GO" id="GO:0055085">
    <property type="term" value="P:transmembrane transport"/>
    <property type="evidence" value="ECO:0007669"/>
    <property type="project" value="InterPro"/>
</dbReference>
<dbReference type="GO" id="GO:0005886">
    <property type="term" value="C:plasma membrane"/>
    <property type="evidence" value="ECO:0007669"/>
    <property type="project" value="UniProtKB-SubCell"/>
</dbReference>
<feature type="domain" description="ABC transmembrane type-1" evidence="8">
    <location>
        <begin position="95"/>
        <end position="307"/>
    </location>
</feature>
<name>A0A6B1DSC7_9CHLR</name>
<evidence type="ECO:0000256" key="5">
    <source>
        <dbReference type="ARBA" id="ARBA00022989"/>
    </source>
</evidence>
<evidence type="ECO:0000256" key="2">
    <source>
        <dbReference type="ARBA" id="ARBA00022448"/>
    </source>
</evidence>
<keyword evidence="3" id="KW-1003">Cell membrane</keyword>
<accession>A0A6B1DSC7</accession>
<dbReference type="InterPro" id="IPR035906">
    <property type="entry name" value="MetI-like_sf"/>
</dbReference>
<evidence type="ECO:0000313" key="9">
    <source>
        <dbReference type="EMBL" id="MYD89715.1"/>
    </source>
</evidence>
<dbReference type="SUPFAM" id="SSF161098">
    <property type="entry name" value="MetI-like"/>
    <property type="match status" value="1"/>
</dbReference>
<dbReference type="PANTHER" id="PTHR43163:SF6">
    <property type="entry name" value="DIPEPTIDE TRANSPORT SYSTEM PERMEASE PROTEIN DPPB-RELATED"/>
    <property type="match status" value="1"/>
</dbReference>
<comment type="caution">
    <text evidence="9">The sequence shown here is derived from an EMBL/GenBank/DDBJ whole genome shotgun (WGS) entry which is preliminary data.</text>
</comment>
<feature type="transmembrane region" description="Helical" evidence="7">
    <location>
        <begin position="242"/>
        <end position="268"/>
    </location>
</feature>
<feature type="transmembrane region" description="Helical" evidence="7">
    <location>
        <begin position="12"/>
        <end position="31"/>
    </location>
</feature>
<feature type="transmembrane region" description="Helical" evidence="7">
    <location>
        <begin position="184"/>
        <end position="204"/>
    </location>
</feature>
<evidence type="ECO:0000259" key="8">
    <source>
        <dbReference type="PROSITE" id="PS50928"/>
    </source>
</evidence>
<sequence>MRTYILKRVIQAIPLLFLISFIVFLSIQATGDPLAAYTVDASLTSDDIARLKAKYGLDQPVPIQYLNWLKNMATGNWGTSYFTREDVVDMILERLPNTLILFAVSYALILGVALILGILTAIRQYSLFDYSVTALSFLGIATPSFWLGLMLIYLFAVRLKAWGLPSLPVGGMYDLSEGKTLVEVSRHVILPAITLSVVVCARYVRYIRSSILEQLQLDYVRTATAKGLRSRAVLFRHVMKNVLLPLVTLVGLDLPNFLSGTIVIESIFAWPGVGRLFWSAAERTDIPVLMAVMLFVAVMTVVFNLIADIFYAVVDPRISYS</sequence>
<dbReference type="Pfam" id="PF19300">
    <property type="entry name" value="BPD_transp_1_N"/>
    <property type="match status" value="1"/>
</dbReference>
<keyword evidence="5 7" id="KW-1133">Transmembrane helix</keyword>
<dbReference type="Pfam" id="PF00528">
    <property type="entry name" value="BPD_transp_1"/>
    <property type="match status" value="1"/>
</dbReference>
<reference evidence="9" key="1">
    <citation type="submission" date="2019-09" db="EMBL/GenBank/DDBJ databases">
        <title>Characterisation of the sponge microbiome using genome-centric metagenomics.</title>
        <authorList>
            <person name="Engelberts J.P."/>
            <person name="Robbins S.J."/>
            <person name="De Goeij J.M."/>
            <person name="Aranda M."/>
            <person name="Bell S.C."/>
            <person name="Webster N.S."/>
        </authorList>
    </citation>
    <scope>NUCLEOTIDE SEQUENCE</scope>
    <source>
        <strain evidence="9">SB0662_bin_9</strain>
    </source>
</reference>
<keyword evidence="4 7" id="KW-0812">Transmembrane</keyword>
<dbReference type="CDD" id="cd06261">
    <property type="entry name" value="TM_PBP2"/>
    <property type="match status" value="1"/>
</dbReference>
<comment type="subcellular location">
    <subcellularLocation>
        <location evidence="1 7">Cell membrane</location>
        <topology evidence="1 7">Multi-pass membrane protein</topology>
    </subcellularLocation>
</comment>
<protein>
    <submittedName>
        <fullName evidence="9">ABC transporter permease</fullName>
    </submittedName>
</protein>
<keyword evidence="2 7" id="KW-0813">Transport</keyword>
<evidence type="ECO:0000256" key="4">
    <source>
        <dbReference type="ARBA" id="ARBA00022692"/>
    </source>
</evidence>